<dbReference type="Pfam" id="PF07976">
    <property type="entry name" value="Phe_hydrox_dim"/>
    <property type="match status" value="1"/>
</dbReference>
<dbReference type="InterPro" id="IPR012941">
    <property type="entry name" value="Phe_hydrox_C_dim_dom"/>
</dbReference>
<dbReference type="PANTHER" id="PTHR43004">
    <property type="entry name" value="TRK SYSTEM POTASSIUM UPTAKE PROTEIN"/>
    <property type="match status" value="1"/>
</dbReference>
<dbReference type="Gene3D" id="3.30.9.10">
    <property type="entry name" value="D-Amino Acid Oxidase, subunit A, domain 2"/>
    <property type="match status" value="1"/>
</dbReference>
<dbReference type="SUPFAM" id="SSF54373">
    <property type="entry name" value="FAD-linked reductases, C-terminal domain"/>
    <property type="match status" value="1"/>
</dbReference>
<reference evidence="7" key="1">
    <citation type="submission" date="2022-11" db="EMBL/GenBank/DDBJ databases">
        <authorList>
            <person name="Petersen C."/>
        </authorList>
    </citation>
    <scope>NUCLEOTIDE SEQUENCE</scope>
    <source>
        <strain evidence="7">IBT 34128</strain>
    </source>
</reference>
<proteinExistence type="inferred from homology"/>
<sequence length="586" mass="65426">MTRTESTVDVLVVGAGPAGLIAATWMAKCGIKTRIVEQRPYRLRLGGADGINPRSMEIFESFGFVQEVARLWEPITSWAAWSRDAKGNFEKIPHSDSPTSFRTKYSPGLLQQGVIEKIMKHHLEGSLVQPEYETAPTSLYIKEGEVDDPDAHPCVLTLRNQAKELHGSTHWSPEEVIRAKYVIGADGARSWMRNQLGFSMEGAQTRSVWAVADLVVESDFPDIRTCTTVNTFGGRGLFFLHRERGLTRFYVQLNRADEEGVPKESVTQDLIIQRLRHLLRPYIITVKHCECYTIGHHLSSGMSKNNRIFLVGDAVHNHSPLVGLGMNVSMQDSYNLGWKLAGVVKKELNPKVLSTFETERRPVAETLISTDRFHLGLVDTMSTEGSEPAWMQQRSLELEPFLQGFSADYQDSFLTATPQKAPKILDCVAPGRRFPELAVSDHVTGKPSSILSLCQTDGKFHIVVFVGDITQQKELDRFNGFGMALQKIEERVLPLSSRVLDLLVVHRASRSAAVQGDLTKTFYPAKWTKEQGSNQIYCDMDKSYEAAGMEPGGSVVVIRPDQHVGWCGGLADVQSLEDYLNFIFVP</sequence>
<evidence type="ECO:0000259" key="6">
    <source>
        <dbReference type="Pfam" id="PF07976"/>
    </source>
</evidence>
<comment type="caution">
    <text evidence="7">The sequence shown here is derived from an EMBL/GenBank/DDBJ whole genome shotgun (WGS) entry which is preliminary data.</text>
</comment>
<dbReference type="GO" id="GO:0016709">
    <property type="term" value="F:oxidoreductase activity, acting on paired donors, with incorporation or reduction of molecular oxygen, NAD(P)H as one donor, and incorporation of one atom of oxygen"/>
    <property type="evidence" value="ECO:0007669"/>
    <property type="project" value="UniProtKB-ARBA"/>
</dbReference>
<evidence type="ECO:0000313" key="7">
    <source>
        <dbReference type="EMBL" id="KAJ5095319.1"/>
    </source>
</evidence>
<protein>
    <recommendedName>
        <fullName evidence="9">FAD-binding domain-containing protein</fullName>
    </recommendedName>
</protein>
<dbReference type="InterPro" id="IPR036188">
    <property type="entry name" value="FAD/NAD-bd_sf"/>
</dbReference>
<evidence type="ECO:0000259" key="5">
    <source>
        <dbReference type="Pfam" id="PF01494"/>
    </source>
</evidence>
<accession>A0A9W9F830</accession>
<organism evidence="7 8">
    <name type="scientific">Penicillium alfredii</name>
    <dbReference type="NCBI Taxonomy" id="1506179"/>
    <lineage>
        <taxon>Eukaryota</taxon>
        <taxon>Fungi</taxon>
        <taxon>Dikarya</taxon>
        <taxon>Ascomycota</taxon>
        <taxon>Pezizomycotina</taxon>
        <taxon>Eurotiomycetes</taxon>
        <taxon>Eurotiomycetidae</taxon>
        <taxon>Eurotiales</taxon>
        <taxon>Aspergillaceae</taxon>
        <taxon>Penicillium</taxon>
    </lineage>
</organism>
<dbReference type="GO" id="GO:0071949">
    <property type="term" value="F:FAD binding"/>
    <property type="evidence" value="ECO:0007669"/>
    <property type="project" value="InterPro"/>
</dbReference>
<dbReference type="InterPro" id="IPR038220">
    <property type="entry name" value="PHOX_C_sf"/>
</dbReference>
<evidence type="ECO:0000256" key="3">
    <source>
        <dbReference type="ARBA" id="ARBA00022827"/>
    </source>
</evidence>
<dbReference type="PANTHER" id="PTHR43004:SF20">
    <property type="entry name" value="2-MONOOXYGENASE, PUTATIVE (AFU_ORTHOLOGUE AFUA_1G13660)-RELATED"/>
    <property type="match status" value="1"/>
</dbReference>
<dbReference type="InterPro" id="IPR002938">
    <property type="entry name" value="FAD-bd"/>
</dbReference>
<dbReference type="SUPFAM" id="SSF51905">
    <property type="entry name" value="FAD/NAD(P)-binding domain"/>
    <property type="match status" value="1"/>
</dbReference>
<comment type="similarity">
    <text evidence="1">Belongs to the PheA/TfdB FAD monooxygenase family.</text>
</comment>
<dbReference type="PRINTS" id="PR00420">
    <property type="entry name" value="RNGMNOXGNASE"/>
</dbReference>
<dbReference type="AlphaFoldDB" id="A0A9W9F830"/>
<dbReference type="InterPro" id="IPR050641">
    <property type="entry name" value="RIFMO-like"/>
</dbReference>
<keyword evidence="4" id="KW-0560">Oxidoreductase</keyword>
<name>A0A9W9F830_9EURO</name>
<keyword evidence="8" id="KW-1185">Reference proteome</keyword>
<evidence type="ECO:0000256" key="1">
    <source>
        <dbReference type="ARBA" id="ARBA00007801"/>
    </source>
</evidence>
<evidence type="ECO:0000313" key="8">
    <source>
        <dbReference type="Proteomes" id="UP001141434"/>
    </source>
</evidence>
<gene>
    <name evidence="7" type="ORF">NUU61_004675</name>
</gene>
<dbReference type="EMBL" id="JAPMSZ010000007">
    <property type="protein sequence ID" value="KAJ5095319.1"/>
    <property type="molecule type" value="Genomic_DNA"/>
</dbReference>
<dbReference type="OrthoDB" id="1716816at2759"/>
<dbReference type="GeneID" id="81394425"/>
<dbReference type="InterPro" id="IPR036249">
    <property type="entry name" value="Thioredoxin-like_sf"/>
</dbReference>
<feature type="domain" description="Phenol hydroxylase-like C-terminal dimerisation" evidence="6">
    <location>
        <begin position="408"/>
        <end position="583"/>
    </location>
</feature>
<dbReference type="RefSeq" id="XP_056510870.1">
    <property type="nucleotide sequence ID" value="XM_056655257.1"/>
</dbReference>
<keyword evidence="2" id="KW-0285">Flavoprotein</keyword>
<keyword evidence="3" id="KW-0274">FAD</keyword>
<dbReference type="Proteomes" id="UP001141434">
    <property type="component" value="Unassembled WGS sequence"/>
</dbReference>
<dbReference type="SUPFAM" id="SSF52833">
    <property type="entry name" value="Thioredoxin-like"/>
    <property type="match status" value="1"/>
</dbReference>
<dbReference type="Gene3D" id="3.40.30.20">
    <property type="match status" value="1"/>
</dbReference>
<dbReference type="Pfam" id="PF01494">
    <property type="entry name" value="FAD_binding_3"/>
    <property type="match status" value="1"/>
</dbReference>
<reference evidence="7" key="2">
    <citation type="journal article" date="2023" name="IMA Fungus">
        <title>Comparative genomic study of the Penicillium genus elucidates a diverse pangenome and 15 lateral gene transfer events.</title>
        <authorList>
            <person name="Petersen C."/>
            <person name="Sorensen T."/>
            <person name="Nielsen M.R."/>
            <person name="Sondergaard T.E."/>
            <person name="Sorensen J.L."/>
            <person name="Fitzpatrick D.A."/>
            <person name="Frisvad J.C."/>
            <person name="Nielsen K.L."/>
        </authorList>
    </citation>
    <scope>NUCLEOTIDE SEQUENCE</scope>
    <source>
        <strain evidence="7">IBT 34128</strain>
    </source>
</reference>
<dbReference type="Gene3D" id="3.50.50.60">
    <property type="entry name" value="FAD/NAD(P)-binding domain"/>
    <property type="match status" value="1"/>
</dbReference>
<evidence type="ECO:0000256" key="4">
    <source>
        <dbReference type="ARBA" id="ARBA00023002"/>
    </source>
</evidence>
<evidence type="ECO:0008006" key="9">
    <source>
        <dbReference type="Google" id="ProtNLM"/>
    </source>
</evidence>
<evidence type="ECO:0000256" key="2">
    <source>
        <dbReference type="ARBA" id="ARBA00022630"/>
    </source>
</evidence>
<feature type="domain" description="FAD-binding" evidence="5">
    <location>
        <begin position="8"/>
        <end position="368"/>
    </location>
</feature>